<comment type="caution">
    <text evidence="1">The sequence shown here is derived from an EMBL/GenBank/DDBJ whole genome shotgun (WGS) entry which is preliminary data.</text>
</comment>
<gene>
    <name evidence="1" type="ORF">ULVI_09330</name>
</gene>
<dbReference type="Proteomes" id="UP000077013">
    <property type="component" value="Unassembled WGS sequence"/>
</dbReference>
<dbReference type="RefSeq" id="WP_068592097.1">
    <property type="nucleotide sequence ID" value="NZ_LRXL01000037.1"/>
</dbReference>
<sequence>MKTFTEHINEETETIKQFLKTQNNIEIKEIKNEGYSRYDFDFISGTTGNPFKIYGVCEAKTRNSNSNDYGDTGVLIELDKLNSICKEVTSKKEENINGDYRPYYLSKYNDVTYLFNLEKCQLGNIIFKRCPKTSSIDGNTEWIDKACFLLNPKDAIIKIYND</sequence>
<evidence type="ECO:0000313" key="1">
    <source>
        <dbReference type="EMBL" id="OAB78773.1"/>
    </source>
</evidence>
<dbReference type="AlphaFoldDB" id="A0A167HMK0"/>
<accession>A0A167HMK0</accession>
<proteinExistence type="predicted"/>
<reference evidence="1 2" key="1">
    <citation type="submission" date="2016-02" db="EMBL/GenBank/DDBJ databases">
        <title>Ulvibacter sp. LPB0005, isolated from Thais luteostoma.</title>
        <authorList>
            <person name="Shin S.-K."/>
            <person name="Yi H."/>
        </authorList>
    </citation>
    <scope>NUCLEOTIDE SEQUENCE [LARGE SCALE GENOMIC DNA]</scope>
    <source>
        <strain evidence="1 2">LPB0005</strain>
    </source>
</reference>
<name>A0A167HMK0_9FLAO</name>
<evidence type="ECO:0000313" key="2">
    <source>
        <dbReference type="Proteomes" id="UP000077013"/>
    </source>
</evidence>
<dbReference type="OrthoDB" id="1448187at2"/>
<dbReference type="STRING" id="1763537.ULVI_09330"/>
<keyword evidence="2" id="KW-1185">Reference proteome</keyword>
<organism evidence="1 2">
    <name type="scientific">Cochleicola gelatinilyticus</name>
    <dbReference type="NCBI Taxonomy" id="1763537"/>
    <lineage>
        <taxon>Bacteria</taxon>
        <taxon>Pseudomonadati</taxon>
        <taxon>Bacteroidota</taxon>
        <taxon>Flavobacteriia</taxon>
        <taxon>Flavobacteriales</taxon>
        <taxon>Flavobacteriaceae</taxon>
        <taxon>Cochleicola</taxon>
    </lineage>
</organism>
<dbReference type="EMBL" id="LRXL01000037">
    <property type="protein sequence ID" value="OAB78773.1"/>
    <property type="molecule type" value="Genomic_DNA"/>
</dbReference>
<protein>
    <submittedName>
        <fullName evidence="1">Uncharacterized protein</fullName>
    </submittedName>
</protein>